<organism evidence="1 2">
    <name type="scientific">Burkholderia pseudomallei (strain 1710b)</name>
    <dbReference type="NCBI Taxonomy" id="320372"/>
    <lineage>
        <taxon>Bacteria</taxon>
        <taxon>Pseudomonadati</taxon>
        <taxon>Pseudomonadota</taxon>
        <taxon>Betaproteobacteria</taxon>
        <taxon>Burkholderiales</taxon>
        <taxon>Burkholderiaceae</taxon>
        <taxon>Burkholderia</taxon>
        <taxon>pseudomallei group</taxon>
    </lineage>
</organism>
<reference evidence="1 2" key="1">
    <citation type="submission" date="2005-09" db="EMBL/GenBank/DDBJ databases">
        <authorList>
            <person name="Woods D.E."/>
            <person name="Nierman W.C."/>
        </authorList>
    </citation>
    <scope>NUCLEOTIDE SEQUENCE [LARGE SCALE GENOMIC DNA]</scope>
    <source>
        <strain evidence="1 2">1710b</strain>
    </source>
</reference>
<protein>
    <submittedName>
        <fullName evidence="1">Uncharacterized protein</fullName>
    </submittedName>
</protein>
<dbReference type="EnsemblBacteria" id="ABA49192">
    <property type="protein sequence ID" value="ABA49192"/>
    <property type="gene ID" value="BURPS1710b_1279"/>
</dbReference>
<dbReference type="KEGG" id="bpm:BURPS1710b_1279"/>
<name>Q3JUR3_BURP1</name>
<evidence type="ECO:0000313" key="1">
    <source>
        <dbReference type="EMBL" id="ABA49192.1"/>
    </source>
</evidence>
<dbReference type="HOGENOM" id="CLU_1400193_0_0_4"/>
<proteinExistence type="predicted"/>
<sequence>MGQVIQVGCCLFCELYLTIERKMKKLVLVGLMGSAVLLAACGGGGDGSSGGATSGSSTGSTSQTASNTDAAFSCPADYKKLTLTNSSVVANVNMNLTTDDGIATLTIKTPSNGITGDFTVCLGKPNPTPAGVTADYIYEVKSSGDLRSMASSTLALNFTTNVKPTQNPPVIEYANVSGGTVTYQSVLQGASVSVAPNYSLSASAQVAGYYVVRLTK</sequence>
<evidence type="ECO:0000313" key="2">
    <source>
        <dbReference type="Proteomes" id="UP000002700"/>
    </source>
</evidence>
<dbReference type="AlphaFoldDB" id="Q3JUR3"/>
<dbReference type="Proteomes" id="UP000002700">
    <property type="component" value="Chromosome I"/>
</dbReference>
<gene>
    <name evidence="1" type="ordered locus">BURPS1710b_1279</name>
</gene>
<dbReference type="EMBL" id="CP000124">
    <property type="protein sequence ID" value="ABA49192.1"/>
    <property type="molecule type" value="Genomic_DNA"/>
</dbReference>
<accession>Q3JUR3</accession>